<proteinExistence type="predicted"/>
<accession>A0A9D3M3D5</accession>
<feature type="region of interest" description="Disordered" evidence="1">
    <location>
        <begin position="94"/>
        <end position="115"/>
    </location>
</feature>
<dbReference type="Proteomes" id="UP001044222">
    <property type="component" value="Chromosome 10"/>
</dbReference>
<gene>
    <name evidence="2" type="ORF">ANANG_G00194390</name>
</gene>
<name>A0A9D3M3D5_ANGAN</name>
<comment type="caution">
    <text evidence="2">The sequence shown here is derived from an EMBL/GenBank/DDBJ whole genome shotgun (WGS) entry which is preliminary data.</text>
</comment>
<protein>
    <submittedName>
        <fullName evidence="2">Uncharacterized protein</fullName>
    </submittedName>
</protein>
<evidence type="ECO:0000313" key="3">
    <source>
        <dbReference type="Proteomes" id="UP001044222"/>
    </source>
</evidence>
<dbReference type="EMBL" id="JAFIRN010000010">
    <property type="protein sequence ID" value="KAG5840954.1"/>
    <property type="molecule type" value="Genomic_DNA"/>
</dbReference>
<sequence>MGHKVHMDQNEKLAMFGATHVLAVDGFSKKIVGHSTMPMKNNLYIYEDVFRPAVITYGRTRCEKIQEKEFYFTLFMQEMLSPHRYNQERMPYLQTSSTRNHTDCSLRSTTVSTIH</sequence>
<keyword evidence="3" id="KW-1185">Reference proteome</keyword>
<evidence type="ECO:0000313" key="2">
    <source>
        <dbReference type="EMBL" id="KAG5840954.1"/>
    </source>
</evidence>
<organism evidence="2 3">
    <name type="scientific">Anguilla anguilla</name>
    <name type="common">European freshwater eel</name>
    <name type="synonym">Muraena anguilla</name>
    <dbReference type="NCBI Taxonomy" id="7936"/>
    <lineage>
        <taxon>Eukaryota</taxon>
        <taxon>Metazoa</taxon>
        <taxon>Chordata</taxon>
        <taxon>Craniata</taxon>
        <taxon>Vertebrata</taxon>
        <taxon>Euteleostomi</taxon>
        <taxon>Actinopterygii</taxon>
        <taxon>Neopterygii</taxon>
        <taxon>Teleostei</taxon>
        <taxon>Anguilliformes</taxon>
        <taxon>Anguillidae</taxon>
        <taxon>Anguilla</taxon>
    </lineage>
</organism>
<dbReference type="AlphaFoldDB" id="A0A9D3M3D5"/>
<reference evidence="2" key="1">
    <citation type="submission" date="2021-01" db="EMBL/GenBank/DDBJ databases">
        <title>A chromosome-scale assembly of European eel, Anguilla anguilla.</title>
        <authorList>
            <person name="Henkel C."/>
            <person name="Jong-Raadsen S.A."/>
            <person name="Dufour S."/>
            <person name="Weltzien F.-A."/>
            <person name="Palstra A.P."/>
            <person name="Pelster B."/>
            <person name="Spaink H.P."/>
            <person name="Van Den Thillart G.E."/>
            <person name="Jansen H."/>
            <person name="Zahm M."/>
            <person name="Klopp C."/>
            <person name="Cedric C."/>
            <person name="Louis A."/>
            <person name="Berthelot C."/>
            <person name="Parey E."/>
            <person name="Roest Crollius H."/>
            <person name="Montfort J."/>
            <person name="Robinson-Rechavi M."/>
            <person name="Bucao C."/>
            <person name="Bouchez O."/>
            <person name="Gislard M."/>
            <person name="Lluch J."/>
            <person name="Milhes M."/>
            <person name="Lampietro C."/>
            <person name="Lopez Roques C."/>
            <person name="Donnadieu C."/>
            <person name="Braasch I."/>
            <person name="Desvignes T."/>
            <person name="Postlethwait J."/>
            <person name="Bobe J."/>
            <person name="Guiguen Y."/>
            <person name="Dirks R."/>
        </authorList>
    </citation>
    <scope>NUCLEOTIDE SEQUENCE</scope>
    <source>
        <strain evidence="2">Tag_6206</strain>
        <tissue evidence="2">Liver</tissue>
    </source>
</reference>
<evidence type="ECO:0000256" key="1">
    <source>
        <dbReference type="SAM" id="MobiDB-lite"/>
    </source>
</evidence>